<evidence type="ECO:0000313" key="3">
    <source>
        <dbReference type="Proteomes" id="UP000177300"/>
    </source>
</evidence>
<evidence type="ECO:0000313" key="2">
    <source>
        <dbReference type="EMBL" id="OGE13299.1"/>
    </source>
</evidence>
<organism evidence="2 3">
    <name type="scientific">Candidatus Curtissbacteria bacterium RIFCSPLOWO2_12_FULL_38_9</name>
    <dbReference type="NCBI Taxonomy" id="1797735"/>
    <lineage>
        <taxon>Bacteria</taxon>
        <taxon>Candidatus Curtissiibacteriota</taxon>
    </lineage>
</organism>
<dbReference type="EMBL" id="MFBY01000038">
    <property type="protein sequence ID" value="OGE13299.1"/>
    <property type="molecule type" value="Genomic_DNA"/>
</dbReference>
<dbReference type="AlphaFoldDB" id="A0A1F5IAK1"/>
<name>A0A1F5IAK1_9BACT</name>
<accession>A0A1F5IAK1</accession>
<sequence length="259" mass="30167">MKIFKKNITLLLTKLEILSALAIRLTRITGKSKIPVHPKHLVNLDKPWYLRYIKSEDEVLDVGCGVGNTAVNVAKKAKFVIGFDKISKNLTYAKKFVKEQNLDNVRFIKADADKKLPFKNNRFTKVIMFDVLEHLKNRNQAIREVKRVLKKKGLFLLLTDNPDTSWKRAKREAGLFYYADRDHKYEYSREEIIWLLERNDFKVLSVKLSTYDTPLKPVIDLIGSLTLSGYRKLSKKREAMVYKNPQETTGYKIVSLNKK</sequence>
<comment type="caution">
    <text evidence="2">The sequence shown here is derived from an EMBL/GenBank/DDBJ whole genome shotgun (WGS) entry which is preliminary data.</text>
</comment>
<gene>
    <name evidence="2" type="ORF">A3G14_05455</name>
</gene>
<dbReference type="CDD" id="cd02440">
    <property type="entry name" value="AdoMet_MTases"/>
    <property type="match status" value="1"/>
</dbReference>
<dbReference type="PANTHER" id="PTHR44068">
    <property type="entry name" value="ZGC:194242"/>
    <property type="match status" value="1"/>
</dbReference>
<dbReference type="InterPro" id="IPR025714">
    <property type="entry name" value="Methyltranfer_dom"/>
</dbReference>
<feature type="domain" description="Methyltransferase" evidence="1">
    <location>
        <begin position="54"/>
        <end position="159"/>
    </location>
</feature>
<dbReference type="Pfam" id="PF13847">
    <property type="entry name" value="Methyltransf_31"/>
    <property type="match status" value="1"/>
</dbReference>
<dbReference type="Proteomes" id="UP000177300">
    <property type="component" value="Unassembled WGS sequence"/>
</dbReference>
<dbReference type="PANTHER" id="PTHR44068:SF11">
    <property type="entry name" value="GERANYL DIPHOSPHATE 2-C-METHYLTRANSFERASE"/>
    <property type="match status" value="1"/>
</dbReference>
<dbReference type="SUPFAM" id="SSF53335">
    <property type="entry name" value="S-adenosyl-L-methionine-dependent methyltransferases"/>
    <property type="match status" value="1"/>
</dbReference>
<dbReference type="Gene3D" id="3.40.50.150">
    <property type="entry name" value="Vaccinia Virus protein VP39"/>
    <property type="match status" value="1"/>
</dbReference>
<proteinExistence type="predicted"/>
<dbReference type="InterPro" id="IPR029063">
    <property type="entry name" value="SAM-dependent_MTases_sf"/>
</dbReference>
<evidence type="ECO:0000259" key="1">
    <source>
        <dbReference type="Pfam" id="PF13847"/>
    </source>
</evidence>
<dbReference type="InterPro" id="IPR050447">
    <property type="entry name" value="Erg6_SMT_methyltransf"/>
</dbReference>
<reference evidence="2 3" key="1">
    <citation type="journal article" date="2016" name="Nat. Commun.">
        <title>Thousands of microbial genomes shed light on interconnected biogeochemical processes in an aquifer system.</title>
        <authorList>
            <person name="Anantharaman K."/>
            <person name="Brown C.T."/>
            <person name="Hug L.A."/>
            <person name="Sharon I."/>
            <person name="Castelle C.J."/>
            <person name="Probst A.J."/>
            <person name="Thomas B.C."/>
            <person name="Singh A."/>
            <person name="Wilkins M.J."/>
            <person name="Karaoz U."/>
            <person name="Brodie E.L."/>
            <person name="Williams K.H."/>
            <person name="Hubbard S.S."/>
            <person name="Banfield J.F."/>
        </authorList>
    </citation>
    <scope>NUCLEOTIDE SEQUENCE [LARGE SCALE GENOMIC DNA]</scope>
</reference>
<protein>
    <recommendedName>
        <fullName evidence="1">Methyltransferase domain-containing protein</fullName>
    </recommendedName>
</protein>